<dbReference type="AlphaFoldDB" id="A0A5S9NMN0"/>
<name>A0A5S9NMN0_9GAMM</name>
<proteinExistence type="predicted"/>
<protein>
    <submittedName>
        <fullName evidence="1">Uncharacterized protein</fullName>
    </submittedName>
</protein>
<dbReference type="EMBL" id="CACSII010000002">
    <property type="protein sequence ID" value="CAA0091594.1"/>
    <property type="molecule type" value="Genomic_DNA"/>
</dbReference>
<dbReference type="Proteomes" id="UP000434580">
    <property type="component" value="Unassembled WGS sequence"/>
</dbReference>
<organism evidence="1 2">
    <name type="scientific">BD1-7 clade bacterium</name>
    <dbReference type="NCBI Taxonomy" id="2029982"/>
    <lineage>
        <taxon>Bacteria</taxon>
        <taxon>Pseudomonadati</taxon>
        <taxon>Pseudomonadota</taxon>
        <taxon>Gammaproteobacteria</taxon>
        <taxon>Cellvibrionales</taxon>
        <taxon>Spongiibacteraceae</taxon>
        <taxon>BD1-7 clade</taxon>
    </lineage>
</organism>
<gene>
    <name evidence="1" type="ORF">DPBNPPHM_03043</name>
</gene>
<accession>A0A5S9NMN0</accession>
<sequence length="251" mass="28379">MPRNDNVRCYNCGSSASAKLQFCSHCKQALKSENRIFNSQLMFAEQAIDYVHNTIKVKPTNRSEGINIARASVDREALVGQYDKLANRHGTLYDEMLAQHHKRSSMTLWYDAAAETMEEAHFTAGQCENAQDTAKFGAVGNCFEQVSIAQQYLKSRGVFSLGLYGFASGLNHAFLVICRSAPPNQTFIEVGAEKCPKEWEGGIYCDPWAHQCFEINQSWSRRISTILQDLNHGIRFSQGTHLRVELRRFIT</sequence>
<evidence type="ECO:0000313" key="2">
    <source>
        <dbReference type="Proteomes" id="UP000434580"/>
    </source>
</evidence>
<reference evidence="1 2" key="1">
    <citation type="submission" date="2019-11" db="EMBL/GenBank/DDBJ databases">
        <authorList>
            <person name="Holert J."/>
        </authorList>
    </citation>
    <scope>NUCLEOTIDE SEQUENCE [LARGE SCALE GENOMIC DNA]</scope>
    <source>
        <strain evidence="1">BC5_2</strain>
    </source>
</reference>
<evidence type="ECO:0000313" key="1">
    <source>
        <dbReference type="EMBL" id="CAA0091594.1"/>
    </source>
</evidence>